<name>A0A5J5GQA8_9RHOB</name>
<keyword evidence="2" id="KW-1185">Reference proteome</keyword>
<dbReference type="InterPro" id="IPR008969">
    <property type="entry name" value="CarboxyPept-like_regulatory"/>
</dbReference>
<comment type="caution">
    <text evidence="1">The sequence shown here is derived from an EMBL/GenBank/DDBJ whole genome shotgun (WGS) entry which is preliminary data.</text>
</comment>
<organism evidence="1 2">
    <name type="scientific">Histidinibacterium aquaticum</name>
    <dbReference type="NCBI Taxonomy" id="2613962"/>
    <lineage>
        <taxon>Bacteria</taxon>
        <taxon>Pseudomonadati</taxon>
        <taxon>Pseudomonadota</taxon>
        <taxon>Alphaproteobacteria</taxon>
        <taxon>Rhodobacterales</taxon>
        <taxon>Paracoccaceae</taxon>
        <taxon>Histidinibacterium</taxon>
    </lineage>
</organism>
<evidence type="ECO:0000313" key="1">
    <source>
        <dbReference type="EMBL" id="KAA9009943.1"/>
    </source>
</evidence>
<protein>
    <submittedName>
        <fullName evidence="1">Carboxypeptidase-like regulatory domain-containing protein</fullName>
    </submittedName>
</protein>
<dbReference type="EMBL" id="VYQE01000001">
    <property type="protein sequence ID" value="KAA9009943.1"/>
    <property type="molecule type" value="Genomic_DNA"/>
</dbReference>
<dbReference type="RefSeq" id="WP_150443428.1">
    <property type="nucleotide sequence ID" value="NZ_VYQE01000001.1"/>
</dbReference>
<gene>
    <name evidence="1" type="ORF">F3S47_01375</name>
</gene>
<evidence type="ECO:0000313" key="2">
    <source>
        <dbReference type="Proteomes" id="UP000326554"/>
    </source>
</evidence>
<dbReference type="Gene3D" id="2.60.40.1120">
    <property type="entry name" value="Carboxypeptidase-like, regulatory domain"/>
    <property type="match status" value="1"/>
</dbReference>
<keyword evidence="1" id="KW-0378">Hydrolase</keyword>
<reference evidence="1 2" key="1">
    <citation type="submission" date="2019-09" db="EMBL/GenBank/DDBJ databases">
        <authorList>
            <person name="Park J.-S."/>
            <person name="Choi H.-J."/>
        </authorList>
    </citation>
    <scope>NUCLEOTIDE SEQUENCE [LARGE SCALE GENOMIC DNA]</scope>
    <source>
        <strain evidence="1 2">176SS1-4</strain>
    </source>
</reference>
<accession>A0A5J5GQA8</accession>
<dbReference type="GO" id="GO:0004180">
    <property type="term" value="F:carboxypeptidase activity"/>
    <property type="evidence" value="ECO:0007669"/>
    <property type="project" value="UniProtKB-KW"/>
</dbReference>
<keyword evidence="1" id="KW-0645">Protease</keyword>
<sequence length="303" mass="32205">MTAALKASGLTVTPETVDAGATMTLTAKLASTPPRDMTGQTLQIIDHDDAPAGELEIVQFDGRVNRTGKLTLDVPSEPGTYEWRAVPLAGAKQDDLQETEALAFTVTVTAHTTRLNVWGVPTAIEAGSRFTAEIGLKCSSGCEMTGRRFEVVDATGEVMGNGTLSGEILPGTQSLYVARAELTAPETEGRHDWSIRVDAGDALHPGAEAPLRIRTTAAAEALVTVRVTDSESGDPLPGQSVVMHPYRATTDEDGCARLRVAKGSYTVFVSGRGRYPMRRKLDVEDDVTTEAALQAEPPPSGNW</sequence>
<proteinExistence type="predicted"/>
<keyword evidence="1" id="KW-0121">Carboxypeptidase</keyword>
<dbReference type="AlphaFoldDB" id="A0A5J5GQA8"/>
<dbReference type="Proteomes" id="UP000326554">
    <property type="component" value="Unassembled WGS sequence"/>
</dbReference>
<dbReference type="SUPFAM" id="SSF49464">
    <property type="entry name" value="Carboxypeptidase regulatory domain-like"/>
    <property type="match status" value="1"/>
</dbReference>